<protein>
    <submittedName>
        <fullName evidence="1">Uncharacterized protein</fullName>
    </submittedName>
</protein>
<dbReference type="AlphaFoldDB" id="A0A0W8FEH3"/>
<accession>A0A0W8FEH3</accession>
<reference evidence="1" key="1">
    <citation type="journal article" date="2015" name="Proc. Natl. Acad. Sci. U.S.A.">
        <title>Networks of energetic and metabolic interactions define dynamics in microbial communities.</title>
        <authorList>
            <person name="Embree M."/>
            <person name="Liu J.K."/>
            <person name="Al-Bassam M.M."/>
            <person name="Zengler K."/>
        </authorList>
    </citation>
    <scope>NUCLEOTIDE SEQUENCE</scope>
</reference>
<sequence length="46" mass="5073">MNEEALFDRIEETLAKIDARLACIAARCSGLKETVPRDNPGPEGDR</sequence>
<gene>
    <name evidence="1" type="ORF">ASZ90_011003</name>
</gene>
<evidence type="ECO:0000313" key="1">
    <source>
        <dbReference type="EMBL" id="KUG19293.1"/>
    </source>
</evidence>
<dbReference type="EMBL" id="LNQE01001305">
    <property type="protein sequence ID" value="KUG19293.1"/>
    <property type="molecule type" value="Genomic_DNA"/>
</dbReference>
<name>A0A0W8FEH3_9ZZZZ</name>
<proteinExistence type="predicted"/>
<organism evidence="1">
    <name type="scientific">hydrocarbon metagenome</name>
    <dbReference type="NCBI Taxonomy" id="938273"/>
    <lineage>
        <taxon>unclassified sequences</taxon>
        <taxon>metagenomes</taxon>
        <taxon>ecological metagenomes</taxon>
    </lineage>
</organism>
<comment type="caution">
    <text evidence="1">The sequence shown here is derived from an EMBL/GenBank/DDBJ whole genome shotgun (WGS) entry which is preliminary data.</text>
</comment>